<comment type="cofactor">
    <cofactor evidence="9">
        <name>Mg(2+)</name>
        <dbReference type="ChEBI" id="CHEBI:18420"/>
    </cofactor>
    <cofactor evidence="9">
        <name>Mn(2+)</name>
        <dbReference type="ChEBI" id="CHEBI:29035"/>
    </cofactor>
</comment>
<feature type="binding site" evidence="9">
    <location>
        <position position="13"/>
    </location>
    <ligand>
        <name>NADPH</name>
        <dbReference type="ChEBI" id="CHEBI:57783"/>
    </ligand>
</feature>
<feature type="binding site" evidence="9">
    <location>
        <position position="12"/>
    </location>
    <ligand>
        <name>NADPH</name>
        <dbReference type="ChEBI" id="CHEBI:57783"/>
    </ligand>
</feature>
<dbReference type="PANTHER" id="PTHR30525:SF0">
    <property type="entry name" value="1-DEOXY-D-XYLULOSE 5-PHOSPHATE REDUCTOISOMERASE, CHLOROPLASTIC"/>
    <property type="match status" value="1"/>
</dbReference>
<dbReference type="PANTHER" id="PTHR30525">
    <property type="entry name" value="1-DEOXY-D-XYLULOSE 5-PHOSPHATE REDUCTOISOMERASE"/>
    <property type="match status" value="1"/>
</dbReference>
<dbReference type="SUPFAM" id="SSF69055">
    <property type="entry name" value="1-deoxy-D-xylulose-5-phosphate reductoisomerase, C-terminal domain"/>
    <property type="match status" value="1"/>
</dbReference>
<feature type="binding site" evidence="9">
    <location>
        <position position="123"/>
    </location>
    <ligand>
        <name>NADPH</name>
        <dbReference type="ChEBI" id="CHEBI:57783"/>
    </ligand>
</feature>
<feature type="domain" description="1-deoxy-D-xylulose 5-phosphate reductoisomerase N-terminal" evidence="10">
    <location>
        <begin position="5"/>
        <end position="131"/>
    </location>
</feature>
<feature type="domain" description="1-deoxy-D-xylulose 5-phosphate reductoisomerase C-terminal" evidence="11">
    <location>
        <begin position="145"/>
        <end position="228"/>
    </location>
</feature>
<dbReference type="EC" id="1.1.1.267" evidence="9"/>
<dbReference type="InterPro" id="IPR013512">
    <property type="entry name" value="DXP_reductoisomerase_N"/>
</dbReference>
<sequence>MSRGIAILGSTGSVGRNALRVTDALGPDYAVVGLSAHSSIELLAEQVRRYKPRYVAVSNGDCAGRFRALMDGWDTEILAGRESLAELAQSDGVDTVLTAVVGAAGLPSVLAAAQCGKRLAIANKEPLVVAGELLTRIAKENGSMLLPVDSEHSAVFQAMQSGTTSEIRRIILTGSGGPFRGASRQDLERVTREQALSHPTWRMGPKITIDSATMMNKALEVIEARWLFDVPVEKIEVLIHPESIVHSLVEFVDGSVVAQLGEPDMCLPIQYALTYPKRVPGIAKPLRLEEIAELHFERPEPGTFRALTLAYDVARIGGTAPAVFNAANEAAVEAFLDGRIRFVQIVELIEHCLDTHEVGRANTLEELLEADAWARTQVADRLEHETHGAKRRAQQR</sequence>
<proteinExistence type="inferred from homology"/>
<organism evidence="13 14">
    <name type="scientific">Anaerobaca lacustris</name>
    <dbReference type="NCBI Taxonomy" id="3044600"/>
    <lineage>
        <taxon>Bacteria</taxon>
        <taxon>Pseudomonadati</taxon>
        <taxon>Planctomycetota</taxon>
        <taxon>Phycisphaerae</taxon>
        <taxon>Sedimentisphaerales</taxon>
        <taxon>Anaerobacaceae</taxon>
        <taxon>Anaerobaca</taxon>
    </lineage>
</organism>
<feature type="binding site" evidence="9">
    <location>
        <position position="204"/>
    </location>
    <ligand>
        <name>NADPH</name>
        <dbReference type="ChEBI" id="CHEBI:57783"/>
    </ligand>
</feature>
<evidence type="ECO:0000256" key="1">
    <source>
        <dbReference type="ARBA" id="ARBA00005094"/>
    </source>
</evidence>
<evidence type="ECO:0000256" key="3">
    <source>
        <dbReference type="ARBA" id="ARBA00022723"/>
    </source>
</evidence>
<keyword evidence="14" id="KW-1185">Reference proteome</keyword>
<evidence type="ECO:0000313" key="13">
    <source>
        <dbReference type="EMBL" id="MDI6448471.1"/>
    </source>
</evidence>
<evidence type="ECO:0000256" key="9">
    <source>
        <dbReference type="HAMAP-Rule" id="MF_00183"/>
    </source>
</evidence>
<feature type="binding site" evidence="9">
    <location>
        <position position="124"/>
    </location>
    <ligand>
        <name>1-deoxy-D-xylulose 5-phosphate</name>
        <dbReference type="ChEBI" id="CHEBI:57792"/>
    </ligand>
</feature>
<evidence type="ECO:0000256" key="8">
    <source>
        <dbReference type="ARBA" id="ARBA00048543"/>
    </source>
</evidence>
<dbReference type="GO" id="GO:0070402">
    <property type="term" value="F:NADPH binding"/>
    <property type="evidence" value="ECO:0007669"/>
    <property type="project" value="InterPro"/>
</dbReference>
<dbReference type="HAMAP" id="MF_00183">
    <property type="entry name" value="DXP_reductoisom"/>
    <property type="match status" value="1"/>
</dbReference>
<dbReference type="InterPro" id="IPR036169">
    <property type="entry name" value="DXPR_C_sf"/>
</dbReference>
<keyword evidence="9" id="KW-0460">Magnesium</keyword>
<dbReference type="GO" id="GO:0030604">
    <property type="term" value="F:1-deoxy-D-xylulose-5-phosphate reductoisomerase activity"/>
    <property type="evidence" value="ECO:0007669"/>
    <property type="project" value="UniProtKB-UniRule"/>
</dbReference>
<protein>
    <recommendedName>
        <fullName evidence="9">1-deoxy-D-xylulose 5-phosphate reductoisomerase</fullName>
        <shortName evidence="9">DXP reductoisomerase</shortName>
        <ecNumber evidence="9">1.1.1.267</ecNumber>
    </recommendedName>
    <alternativeName>
        <fullName evidence="9">1-deoxyxylulose-5-phosphate reductoisomerase</fullName>
    </alternativeName>
    <alternativeName>
        <fullName evidence="9">2-C-methyl-D-erythritol 4-phosphate synthase</fullName>
    </alternativeName>
</protein>
<feature type="binding site" evidence="9">
    <location>
        <position position="217"/>
    </location>
    <ligand>
        <name>1-deoxy-D-xylulose 5-phosphate</name>
        <dbReference type="ChEBI" id="CHEBI:57792"/>
    </ligand>
</feature>
<evidence type="ECO:0000259" key="11">
    <source>
        <dbReference type="Pfam" id="PF08436"/>
    </source>
</evidence>
<evidence type="ECO:0000256" key="2">
    <source>
        <dbReference type="ARBA" id="ARBA00006825"/>
    </source>
</evidence>
<dbReference type="Proteomes" id="UP001431776">
    <property type="component" value="Unassembled WGS sequence"/>
</dbReference>
<comment type="pathway">
    <text evidence="1 9">Isoprenoid biosynthesis; isopentenyl diphosphate biosynthesis via DXP pathway; isopentenyl diphosphate from 1-deoxy-D-xylulose 5-phosphate: step 1/6.</text>
</comment>
<keyword evidence="3 9" id="KW-0479">Metal-binding</keyword>
<feature type="binding site" evidence="9">
    <location>
        <position position="198"/>
    </location>
    <ligand>
        <name>1-deoxy-D-xylulose 5-phosphate</name>
        <dbReference type="ChEBI" id="CHEBI:57792"/>
    </ligand>
</feature>
<dbReference type="Pfam" id="PF08436">
    <property type="entry name" value="DXP_redisom_C"/>
    <property type="match status" value="1"/>
</dbReference>
<comment type="function">
    <text evidence="9">Catalyzes the NADPH-dependent rearrangement and reduction of 1-deoxy-D-xylulose-5-phosphate (DXP) to 2-C-methyl-D-erythritol 4-phosphate (MEP).</text>
</comment>
<dbReference type="Gene3D" id="3.40.50.720">
    <property type="entry name" value="NAD(P)-binding Rossmann-like Domain"/>
    <property type="match status" value="1"/>
</dbReference>
<evidence type="ECO:0000259" key="10">
    <source>
        <dbReference type="Pfam" id="PF02670"/>
    </source>
</evidence>
<feature type="binding site" evidence="9">
    <location>
        <position position="220"/>
    </location>
    <ligand>
        <name>Mn(2+)</name>
        <dbReference type="ChEBI" id="CHEBI:29035"/>
    </ligand>
</feature>
<evidence type="ECO:0000256" key="5">
    <source>
        <dbReference type="ARBA" id="ARBA00023002"/>
    </source>
</evidence>
<evidence type="ECO:0000256" key="4">
    <source>
        <dbReference type="ARBA" id="ARBA00022857"/>
    </source>
</evidence>
<feature type="binding site" evidence="9">
    <location>
        <position position="151"/>
    </location>
    <ligand>
        <name>Mn(2+)</name>
        <dbReference type="ChEBI" id="CHEBI:29035"/>
    </ligand>
</feature>
<dbReference type="SUPFAM" id="SSF51735">
    <property type="entry name" value="NAD(P)-binding Rossmann-fold domains"/>
    <property type="match status" value="1"/>
</dbReference>
<feature type="binding site" evidence="9">
    <location>
        <position position="125"/>
    </location>
    <ligand>
        <name>NADPH</name>
        <dbReference type="ChEBI" id="CHEBI:57783"/>
    </ligand>
</feature>
<dbReference type="GO" id="GO:0051484">
    <property type="term" value="P:isopentenyl diphosphate biosynthetic process, methylerythritol 4-phosphate pathway involved in terpenoid biosynthetic process"/>
    <property type="evidence" value="ECO:0007669"/>
    <property type="project" value="TreeGrafter"/>
</dbReference>
<keyword evidence="5 9" id="KW-0560">Oxidoreductase</keyword>
<dbReference type="InterPro" id="IPR036291">
    <property type="entry name" value="NAD(P)-bd_dom_sf"/>
</dbReference>
<dbReference type="PIRSF" id="PIRSF006205">
    <property type="entry name" value="Dxp_reductismrs"/>
    <property type="match status" value="1"/>
</dbReference>
<keyword evidence="6 9" id="KW-0464">Manganese</keyword>
<dbReference type="InterPro" id="IPR003821">
    <property type="entry name" value="DXP_reductoisomerase"/>
</dbReference>
<dbReference type="GO" id="GO:0030145">
    <property type="term" value="F:manganese ion binding"/>
    <property type="evidence" value="ECO:0007669"/>
    <property type="project" value="TreeGrafter"/>
</dbReference>
<feature type="binding site" evidence="9">
    <location>
        <position position="175"/>
    </location>
    <ligand>
        <name>1-deoxy-D-xylulose 5-phosphate</name>
        <dbReference type="ChEBI" id="CHEBI:57792"/>
    </ligand>
</feature>
<feature type="binding site" evidence="9">
    <location>
        <position position="150"/>
    </location>
    <ligand>
        <name>1-deoxy-D-xylulose 5-phosphate</name>
        <dbReference type="ChEBI" id="CHEBI:57792"/>
    </ligand>
</feature>
<dbReference type="InterPro" id="IPR013644">
    <property type="entry name" value="DXP_reductoisomerase_C"/>
</dbReference>
<dbReference type="Pfam" id="PF13288">
    <property type="entry name" value="DXPR_C"/>
    <property type="match status" value="1"/>
</dbReference>
<feature type="domain" description="DXP reductoisomerase C-terminal" evidence="12">
    <location>
        <begin position="260"/>
        <end position="376"/>
    </location>
</feature>
<comment type="similarity">
    <text evidence="2 9">Belongs to the DXR family.</text>
</comment>
<dbReference type="NCBIfam" id="TIGR00243">
    <property type="entry name" value="Dxr"/>
    <property type="match status" value="1"/>
</dbReference>
<feature type="binding site" evidence="9">
    <location>
        <position position="220"/>
    </location>
    <ligand>
        <name>1-deoxy-D-xylulose 5-phosphate</name>
        <dbReference type="ChEBI" id="CHEBI:57792"/>
    </ligand>
</feature>
<feature type="binding site" evidence="9">
    <location>
        <position position="211"/>
    </location>
    <ligand>
        <name>1-deoxy-D-xylulose 5-phosphate</name>
        <dbReference type="ChEBI" id="CHEBI:57792"/>
    </ligand>
</feature>
<evidence type="ECO:0000259" key="12">
    <source>
        <dbReference type="Pfam" id="PF13288"/>
    </source>
</evidence>
<feature type="binding site" evidence="9">
    <location>
        <position position="14"/>
    </location>
    <ligand>
        <name>NADPH</name>
        <dbReference type="ChEBI" id="CHEBI:57783"/>
    </ligand>
</feature>
<evidence type="ECO:0000256" key="6">
    <source>
        <dbReference type="ARBA" id="ARBA00023211"/>
    </source>
</evidence>
<name>A0AAW6TYG4_9BACT</name>
<dbReference type="SUPFAM" id="SSF55347">
    <property type="entry name" value="Glyceraldehyde-3-phosphate dehydrogenase-like, C-terminal domain"/>
    <property type="match status" value="1"/>
</dbReference>
<accession>A0AAW6TYG4</accession>
<comment type="caution">
    <text evidence="9">Lacks conserved residue(s) required for the propagation of feature annotation.</text>
</comment>
<gene>
    <name evidence="9" type="primary">dxr</name>
    <name evidence="13" type="ORF">QJ522_05400</name>
</gene>
<dbReference type="AlphaFoldDB" id="A0AAW6TYG4"/>
<dbReference type="EMBL" id="JASCXX010000004">
    <property type="protein sequence ID" value="MDI6448471.1"/>
    <property type="molecule type" value="Genomic_DNA"/>
</dbReference>
<dbReference type="FunFam" id="3.40.50.720:FF:000045">
    <property type="entry name" value="1-deoxy-D-xylulose 5-phosphate reductoisomerase"/>
    <property type="match status" value="1"/>
</dbReference>
<feature type="binding site" evidence="9">
    <location>
        <position position="149"/>
    </location>
    <ligand>
        <name>Mn(2+)</name>
        <dbReference type="ChEBI" id="CHEBI:29035"/>
    </ligand>
</feature>
<dbReference type="Pfam" id="PF02670">
    <property type="entry name" value="DXP_reductoisom"/>
    <property type="match status" value="1"/>
</dbReference>
<reference evidence="13" key="1">
    <citation type="submission" date="2023-05" db="EMBL/GenBank/DDBJ databases">
        <title>Anaerotaeda fermentans gen. nov., sp. nov., a novel anaerobic planctomycete of the new family within the order Sedimentisphaerales isolated from Taman Peninsula, Russia.</title>
        <authorList>
            <person name="Khomyakova M.A."/>
            <person name="Merkel A.Y."/>
            <person name="Slobodkin A.I."/>
        </authorList>
    </citation>
    <scope>NUCLEOTIDE SEQUENCE</scope>
    <source>
        <strain evidence="13">M17dextr</strain>
    </source>
</reference>
<comment type="caution">
    <text evidence="13">The sequence shown here is derived from an EMBL/GenBank/DDBJ whole genome shotgun (WGS) entry which is preliminary data.</text>
</comment>
<keyword evidence="7 9" id="KW-0414">Isoprene biosynthesis</keyword>
<comment type="catalytic activity">
    <reaction evidence="8">
        <text>2-C-methyl-D-erythritol 4-phosphate + NADP(+) = 1-deoxy-D-xylulose 5-phosphate + NADPH + H(+)</text>
        <dbReference type="Rhea" id="RHEA:13717"/>
        <dbReference type="ChEBI" id="CHEBI:15378"/>
        <dbReference type="ChEBI" id="CHEBI:57783"/>
        <dbReference type="ChEBI" id="CHEBI:57792"/>
        <dbReference type="ChEBI" id="CHEBI:58262"/>
        <dbReference type="ChEBI" id="CHEBI:58349"/>
        <dbReference type="EC" id="1.1.1.267"/>
    </reaction>
    <physiologicalReaction direction="right-to-left" evidence="8">
        <dbReference type="Rhea" id="RHEA:13719"/>
    </physiologicalReaction>
</comment>
<feature type="binding site" evidence="9">
    <location>
        <position position="151"/>
    </location>
    <ligand>
        <name>1-deoxy-D-xylulose 5-phosphate</name>
        <dbReference type="ChEBI" id="CHEBI:57792"/>
    </ligand>
</feature>
<feature type="binding site" evidence="9">
    <location>
        <position position="216"/>
    </location>
    <ligand>
        <name>1-deoxy-D-xylulose 5-phosphate</name>
        <dbReference type="ChEBI" id="CHEBI:57792"/>
    </ligand>
</feature>
<evidence type="ECO:0000313" key="14">
    <source>
        <dbReference type="Proteomes" id="UP001431776"/>
    </source>
</evidence>
<keyword evidence="4 9" id="KW-0521">NADP</keyword>
<dbReference type="InterPro" id="IPR026877">
    <property type="entry name" value="DXPR_C"/>
</dbReference>
<dbReference type="Gene3D" id="1.10.1740.10">
    <property type="match status" value="1"/>
</dbReference>
<dbReference type="NCBIfam" id="NF009114">
    <property type="entry name" value="PRK12464.1"/>
    <property type="match status" value="1"/>
</dbReference>
<feature type="binding site" evidence="9">
    <location>
        <position position="11"/>
    </location>
    <ligand>
        <name>NADPH</name>
        <dbReference type="ChEBI" id="CHEBI:57783"/>
    </ligand>
</feature>
<evidence type="ECO:0000256" key="7">
    <source>
        <dbReference type="ARBA" id="ARBA00023229"/>
    </source>
</evidence>